<dbReference type="EMBL" id="LR031571">
    <property type="protein sequence ID" value="VDC75058.1"/>
    <property type="molecule type" value="Genomic_DNA"/>
</dbReference>
<dbReference type="PROSITE" id="PS01082">
    <property type="entry name" value="RIBOSOMAL_L7AE"/>
    <property type="match status" value="1"/>
</dbReference>
<accession>A0A3P5ZSZ9</accession>
<evidence type="ECO:0000313" key="6">
    <source>
        <dbReference type="EMBL" id="CAG7887556.1"/>
    </source>
</evidence>
<dbReference type="PANTHER" id="PTHR23105">
    <property type="entry name" value="RIBOSOMAL PROTEIN L7AE FAMILY MEMBER"/>
    <property type="match status" value="1"/>
</dbReference>
<gene>
    <name evidence="7" type="ORF">BRAA01T01560Z</name>
    <name evidence="6" type="ORF">BRAPAZ1V2_A01P16320.2</name>
</gene>
<keyword evidence="2" id="KW-0689">Ribosomal protein</keyword>
<proteinExistence type="inferred from homology"/>
<dbReference type="Proteomes" id="UP000694005">
    <property type="component" value="Chromosome A01"/>
</dbReference>
<sequence>MEERHERLNKQFSELEKEWAAMKTGKGSSAVSCRSTIEEAMEFVENSPRKLMLSLQHNQACPEAEMRSPCRRKLFYGSDDDNDDHEPKMTPLLSHSTCWSSNVMRVGDTNNKKEMKKKKKIGIIVCVSMVVILLMSMFLAVVIDDFDHRQINTLAPKKGVKAVTKKKSEKVTNPLFERRPKQFGIGGALPPKKDLTRYIKWPKSIRLQRQKRILKQRLKVPPALNQFTKTLDKNLATSLFKMMLKYRPEDKAAKKERLLKKAQAETEGKTVESKKPIVVKYGLNHVTYLIEQNKAQLVVIAHDVDPIELVVWLPALCRKMEVPYCIVKGKSRLGAIVHQKTAACLCLTTVKNEDKMEFSKILEAIKANFNDKYEEYRKKWGGGIMGSKSQAKTKAKERVLAKEAAQRMN</sequence>
<dbReference type="AlphaFoldDB" id="A0A3P5ZSZ9"/>
<dbReference type="GO" id="GO:1990904">
    <property type="term" value="C:ribonucleoprotein complex"/>
    <property type="evidence" value="ECO:0007669"/>
    <property type="project" value="UniProtKB-KW"/>
</dbReference>
<protein>
    <recommendedName>
        <fullName evidence="5">Ribosomal protein eL8/eL30/eS12/Gadd45 domain-containing protein</fullName>
    </recommendedName>
</protein>
<keyword evidence="4" id="KW-1133">Transmembrane helix</keyword>
<dbReference type="Pfam" id="PF01248">
    <property type="entry name" value="Ribosomal_L7Ae"/>
    <property type="match status" value="1"/>
</dbReference>
<keyword evidence="4" id="KW-0472">Membrane</keyword>
<dbReference type="InterPro" id="IPR004037">
    <property type="entry name" value="Ribosomal_eL8-like_CS"/>
</dbReference>
<feature type="transmembrane region" description="Helical" evidence="4">
    <location>
        <begin position="121"/>
        <end position="143"/>
    </location>
</feature>
<dbReference type="GO" id="GO:0003723">
    <property type="term" value="F:RNA binding"/>
    <property type="evidence" value="ECO:0007669"/>
    <property type="project" value="InterPro"/>
</dbReference>
<comment type="similarity">
    <text evidence="1">Belongs to the eukaryotic ribosomal protein eL8 family.</text>
</comment>
<dbReference type="EMBL" id="LS974617">
    <property type="protein sequence ID" value="CAG7887556.1"/>
    <property type="molecule type" value="Genomic_DNA"/>
</dbReference>
<dbReference type="InterPro" id="IPR004038">
    <property type="entry name" value="Ribosomal_eL8/eL30/eS12/Gad45"/>
</dbReference>
<dbReference type="FunFam" id="3.30.1330.30:FF:000003">
    <property type="entry name" value="60S ribosomal protein L7a"/>
    <property type="match status" value="1"/>
</dbReference>
<evidence type="ECO:0000256" key="3">
    <source>
        <dbReference type="ARBA" id="ARBA00023274"/>
    </source>
</evidence>
<evidence type="ECO:0000256" key="1">
    <source>
        <dbReference type="ARBA" id="ARBA00007337"/>
    </source>
</evidence>
<dbReference type="InterPro" id="IPR050257">
    <property type="entry name" value="eL8/uL1-like"/>
</dbReference>
<evidence type="ECO:0000256" key="2">
    <source>
        <dbReference type="ARBA" id="ARBA00022980"/>
    </source>
</evidence>
<organism evidence="7">
    <name type="scientific">Brassica campestris</name>
    <name type="common">Field mustard</name>
    <dbReference type="NCBI Taxonomy" id="3711"/>
    <lineage>
        <taxon>Eukaryota</taxon>
        <taxon>Viridiplantae</taxon>
        <taxon>Streptophyta</taxon>
        <taxon>Embryophyta</taxon>
        <taxon>Tracheophyta</taxon>
        <taxon>Spermatophyta</taxon>
        <taxon>Magnoliopsida</taxon>
        <taxon>eudicotyledons</taxon>
        <taxon>Gunneridae</taxon>
        <taxon>Pentapetalae</taxon>
        <taxon>rosids</taxon>
        <taxon>malvids</taxon>
        <taxon>Brassicales</taxon>
        <taxon>Brassicaceae</taxon>
        <taxon>Brassiceae</taxon>
        <taxon>Brassica</taxon>
    </lineage>
</organism>
<dbReference type="Gramene" id="A01p16320.2_BraZ1">
    <property type="protein sequence ID" value="A01p16320.2_BraZ1.CDS"/>
    <property type="gene ID" value="A01g16320.2_BraZ1"/>
</dbReference>
<evidence type="ECO:0000313" key="7">
    <source>
        <dbReference type="EMBL" id="VDC75058.1"/>
    </source>
</evidence>
<feature type="domain" description="Ribosomal protein eL8/eL30/eS12/Gadd45" evidence="5">
    <location>
        <begin position="267"/>
        <end position="356"/>
    </location>
</feature>
<evidence type="ECO:0000256" key="4">
    <source>
        <dbReference type="SAM" id="Phobius"/>
    </source>
</evidence>
<dbReference type="PRINTS" id="PR00881">
    <property type="entry name" value="L7ARS6FAMILY"/>
</dbReference>
<dbReference type="InterPro" id="IPR029064">
    <property type="entry name" value="Ribosomal_eL30-like_sf"/>
</dbReference>
<dbReference type="InterPro" id="IPR018492">
    <property type="entry name" value="Ribosomal_eL8/Nhp2"/>
</dbReference>
<name>A0A3P5ZSZ9_BRACM</name>
<evidence type="ECO:0000259" key="5">
    <source>
        <dbReference type="Pfam" id="PF01248"/>
    </source>
</evidence>
<dbReference type="Gene3D" id="3.30.1330.30">
    <property type="match status" value="1"/>
</dbReference>
<dbReference type="SUPFAM" id="SSF55315">
    <property type="entry name" value="L30e-like"/>
    <property type="match status" value="1"/>
</dbReference>
<keyword evidence="3" id="KW-0687">Ribonucleoprotein</keyword>
<reference evidence="7" key="1">
    <citation type="submission" date="2018-11" db="EMBL/GenBank/DDBJ databases">
        <authorList>
            <consortium name="Genoscope - CEA"/>
            <person name="William W."/>
        </authorList>
    </citation>
    <scope>NUCLEOTIDE SEQUENCE</scope>
</reference>
<dbReference type="PRINTS" id="PR00882">
    <property type="entry name" value="RIBOSOMALL7A"/>
</dbReference>
<dbReference type="InterPro" id="IPR001921">
    <property type="entry name" value="Ribosomal_eL8_euk"/>
</dbReference>
<dbReference type="GO" id="GO:0005840">
    <property type="term" value="C:ribosome"/>
    <property type="evidence" value="ECO:0007669"/>
    <property type="project" value="UniProtKB-KW"/>
</dbReference>
<keyword evidence="4" id="KW-0812">Transmembrane</keyword>
<dbReference type="GO" id="GO:0042254">
    <property type="term" value="P:ribosome biogenesis"/>
    <property type="evidence" value="ECO:0007669"/>
    <property type="project" value="InterPro"/>
</dbReference>